<dbReference type="SFLD" id="SFLDG01129">
    <property type="entry name" value="C1.5:_HAD__Beta-PGM__Phosphata"/>
    <property type="match status" value="1"/>
</dbReference>
<dbReference type="AlphaFoldDB" id="A0A450SQA2"/>
<protein>
    <submittedName>
        <fullName evidence="6">Phosphoglycolate phosphatase</fullName>
    </submittedName>
</protein>
<dbReference type="InterPro" id="IPR023198">
    <property type="entry name" value="PGP-like_dom2"/>
</dbReference>
<dbReference type="SUPFAM" id="SSF56784">
    <property type="entry name" value="HAD-like"/>
    <property type="match status" value="1"/>
</dbReference>
<organism evidence="6">
    <name type="scientific">Candidatus Kentrum sp. FW</name>
    <dbReference type="NCBI Taxonomy" id="2126338"/>
    <lineage>
        <taxon>Bacteria</taxon>
        <taxon>Pseudomonadati</taxon>
        <taxon>Pseudomonadota</taxon>
        <taxon>Gammaproteobacteria</taxon>
        <taxon>Candidatus Kentrum</taxon>
    </lineage>
</organism>
<dbReference type="PANTHER" id="PTHR43434:SF23">
    <property type="entry name" value="PHOSPHOGLYCOLATE PHOSPHATASE"/>
    <property type="match status" value="1"/>
</dbReference>
<name>A0A450SQA2_9GAMM</name>
<evidence type="ECO:0000256" key="3">
    <source>
        <dbReference type="ARBA" id="ARBA00022842"/>
    </source>
</evidence>
<keyword evidence="2" id="KW-0378">Hydrolase</keyword>
<dbReference type="EMBL" id="CAADFD010000026">
    <property type="protein sequence ID" value="VFJ56213.1"/>
    <property type="molecule type" value="Genomic_DNA"/>
</dbReference>
<evidence type="ECO:0000313" key="6">
    <source>
        <dbReference type="EMBL" id="VFJ56213.1"/>
    </source>
</evidence>
<dbReference type="Gene3D" id="3.40.50.1000">
    <property type="entry name" value="HAD superfamily/HAD-like"/>
    <property type="match status" value="1"/>
</dbReference>
<dbReference type="GO" id="GO:0006281">
    <property type="term" value="P:DNA repair"/>
    <property type="evidence" value="ECO:0007669"/>
    <property type="project" value="TreeGrafter"/>
</dbReference>
<dbReference type="InterPro" id="IPR006439">
    <property type="entry name" value="HAD-SF_hydro_IA"/>
</dbReference>
<dbReference type="InterPro" id="IPR050155">
    <property type="entry name" value="HAD-like_hydrolase_sf"/>
</dbReference>
<evidence type="ECO:0000256" key="2">
    <source>
        <dbReference type="ARBA" id="ARBA00022801"/>
    </source>
</evidence>
<dbReference type="GO" id="GO:0005829">
    <property type="term" value="C:cytosol"/>
    <property type="evidence" value="ECO:0007669"/>
    <property type="project" value="TreeGrafter"/>
</dbReference>
<dbReference type="NCBIfam" id="TIGR01549">
    <property type="entry name" value="HAD-SF-IA-v1"/>
    <property type="match status" value="1"/>
</dbReference>
<evidence type="ECO:0000256" key="4">
    <source>
        <dbReference type="ARBA" id="ARBA00023277"/>
    </source>
</evidence>
<dbReference type="EMBL" id="CAADEW010000014">
    <property type="protein sequence ID" value="VFJ46960.1"/>
    <property type="molecule type" value="Genomic_DNA"/>
</dbReference>
<evidence type="ECO:0000313" key="5">
    <source>
        <dbReference type="EMBL" id="VFJ46960.1"/>
    </source>
</evidence>
<dbReference type="Pfam" id="PF13419">
    <property type="entry name" value="HAD_2"/>
    <property type="match status" value="1"/>
</dbReference>
<dbReference type="GO" id="GO:0046872">
    <property type="term" value="F:metal ion binding"/>
    <property type="evidence" value="ECO:0007669"/>
    <property type="project" value="UniProtKB-KW"/>
</dbReference>
<proteinExistence type="predicted"/>
<dbReference type="SFLD" id="SFLDS00003">
    <property type="entry name" value="Haloacid_Dehalogenase"/>
    <property type="match status" value="1"/>
</dbReference>
<dbReference type="InterPro" id="IPR041492">
    <property type="entry name" value="HAD_2"/>
</dbReference>
<evidence type="ECO:0000256" key="1">
    <source>
        <dbReference type="ARBA" id="ARBA00022723"/>
    </source>
</evidence>
<keyword evidence="1" id="KW-0479">Metal-binding</keyword>
<dbReference type="PANTHER" id="PTHR43434">
    <property type="entry name" value="PHOSPHOGLYCOLATE PHOSPHATASE"/>
    <property type="match status" value="1"/>
</dbReference>
<dbReference type="Gene3D" id="1.10.150.240">
    <property type="entry name" value="Putative phosphatase, domain 2"/>
    <property type="match status" value="1"/>
</dbReference>
<gene>
    <name evidence="5" type="ORF">BECKFW1821A_GA0114235_101427</name>
    <name evidence="6" type="ORF">BECKFW1821B_GA0114236_102614</name>
</gene>
<reference evidence="6" key="1">
    <citation type="submission" date="2019-02" db="EMBL/GenBank/DDBJ databases">
        <authorList>
            <person name="Gruber-Vodicka R. H."/>
            <person name="Seah K. B. B."/>
        </authorList>
    </citation>
    <scope>NUCLEOTIDE SEQUENCE</scope>
    <source>
        <strain evidence="6">BECK_BZ106</strain>
        <strain evidence="5">BECK_BZ15</strain>
    </source>
</reference>
<sequence>MEKIATHRGCTQYSPSEFHTILFDLDGTLADTAPDLLFALNQVVREEGLAPLSLEEIRPFITHGGRAMVQRALGVKPENPGFTELLERFLNVYRDNVATYTRLFPGMEKVLTQIEANAMRWGIVTNKSSYLTKPLTVALDLNHRATCIVSGDTTVHRKPYPDPLLLACKQTGTIPTYCLYIGDAAKDIEAGLRAGTHTAVALFGYISPGETPEAWGANCSLSSPQDLFDWLANSS</sequence>
<keyword evidence="4" id="KW-0119">Carbohydrate metabolism</keyword>
<dbReference type="GO" id="GO:0008967">
    <property type="term" value="F:phosphoglycolate phosphatase activity"/>
    <property type="evidence" value="ECO:0007669"/>
    <property type="project" value="TreeGrafter"/>
</dbReference>
<accession>A0A450SQA2</accession>
<dbReference type="InterPro" id="IPR023214">
    <property type="entry name" value="HAD_sf"/>
</dbReference>
<keyword evidence="3" id="KW-0460">Magnesium</keyword>
<dbReference type="InterPro" id="IPR036412">
    <property type="entry name" value="HAD-like_sf"/>
</dbReference>
<dbReference type="SFLD" id="SFLDG01135">
    <property type="entry name" value="C1.5.6:_HAD__Beta-PGM__Phospha"/>
    <property type="match status" value="1"/>
</dbReference>